<keyword evidence="1" id="KW-1133">Transmembrane helix</keyword>
<evidence type="ECO:0008006" key="4">
    <source>
        <dbReference type="Google" id="ProtNLM"/>
    </source>
</evidence>
<gene>
    <name evidence="2" type="ORF">CBR64_02350</name>
</gene>
<protein>
    <recommendedName>
        <fullName evidence="4">DUF2142 domain-containing protein</fullName>
    </recommendedName>
</protein>
<feature type="transmembrane region" description="Helical" evidence="1">
    <location>
        <begin position="413"/>
        <end position="431"/>
    </location>
</feature>
<feature type="transmembrane region" description="Helical" evidence="1">
    <location>
        <begin position="208"/>
        <end position="223"/>
    </location>
</feature>
<feature type="transmembrane region" description="Helical" evidence="1">
    <location>
        <begin position="384"/>
        <end position="401"/>
    </location>
</feature>
<dbReference type="OrthoDB" id="3266966at2"/>
<dbReference type="InterPro" id="IPR018674">
    <property type="entry name" value="DUF2142_membrane"/>
</dbReference>
<organism evidence="2 3">
    <name type="scientific">Cellulosimicrobium cellulans</name>
    <name type="common">Arthrobacter luteus</name>
    <dbReference type="NCBI Taxonomy" id="1710"/>
    <lineage>
        <taxon>Bacteria</taxon>
        <taxon>Bacillati</taxon>
        <taxon>Actinomycetota</taxon>
        <taxon>Actinomycetes</taxon>
        <taxon>Micrococcales</taxon>
        <taxon>Promicromonosporaceae</taxon>
        <taxon>Cellulosimicrobium</taxon>
    </lineage>
</organism>
<dbReference type="Proteomes" id="UP000196228">
    <property type="component" value="Chromosome"/>
</dbReference>
<name>A0A1Y0HSL4_CELCE</name>
<dbReference type="RefSeq" id="WP_087469575.1">
    <property type="nucleotide sequence ID" value="NZ_CP021383.1"/>
</dbReference>
<feature type="transmembrane region" description="Helical" evidence="1">
    <location>
        <begin position="184"/>
        <end position="201"/>
    </location>
</feature>
<feature type="transmembrane region" description="Helical" evidence="1">
    <location>
        <begin position="229"/>
        <end position="245"/>
    </location>
</feature>
<sequence>MTPEIGGPSRARRTATWVVLPLLALVALLAWGFASPVGSSPDDDFHLPSIWCGLGERDGLCEQGSEELTRLVPAAVAGEPCYARDAARDASCWSGSTDLVETDRVNTTHLYPPVFYATMSVFASADVETSVLLMRAFNALLFVGLVTGVAALVPGRLRRSAVLPFAVTAVPLGAFVVPSTNPSSWAYLAAGVTWLALYASTLVEGRRQIGLALLAVLAGFLGAGARGDAGIYACLAVVIVAILSLRRDRRLVVPAVAGAVIAAVGALFYLSSTQGGQVSGGFADGPGGPPLGVWDTFRTVLEVPDLWIGAVGGWGLGWFDVPLPALVPVLVWAVLSAAVFLGLGKATPRTLIAAVVALGALWGMPTLLHQQSGVLPGSFVQPRYLLPVLVLLVGVLTVATVRGKVEWTRAQGVVGAAALALAAAVALFTTIRRFTVGIETPVWNLDGDPRWWWDVLAPTPLTVLVTGSLAALAVFLLAERLGRAAPTPERALDDVPEPRPTEK</sequence>
<keyword evidence="1" id="KW-0812">Transmembrane</keyword>
<dbReference type="EMBL" id="CP021383">
    <property type="protein sequence ID" value="ARU50506.1"/>
    <property type="molecule type" value="Genomic_DNA"/>
</dbReference>
<proteinExistence type="predicted"/>
<feature type="transmembrane region" description="Helical" evidence="1">
    <location>
        <begin position="160"/>
        <end position="178"/>
    </location>
</feature>
<dbReference type="KEGG" id="cceu:CBR64_02350"/>
<keyword evidence="1" id="KW-0472">Membrane</keyword>
<reference evidence="2 3" key="1">
    <citation type="submission" date="2017-05" db="EMBL/GenBank/DDBJ databases">
        <authorList>
            <person name="Song R."/>
            <person name="Chenine A.L."/>
            <person name="Ruprecht R.M."/>
        </authorList>
    </citation>
    <scope>NUCLEOTIDE SEQUENCE [LARGE SCALE GENOMIC DNA]</scope>
    <source>
        <strain evidence="2 3">PSBB019</strain>
    </source>
</reference>
<dbReference type="AlphaFoldDB" id="A0A1Y0HSL4"/>
<feature type="transmembrane region" description="Helical" evidence="1">
    <location>
        <begin position="350"/>
        <end position="368"/>
    </location>
</feature>
<accession>A0A1Y0HSL4</accession>
<feature type="transmembrane region" description="Helical" evidence="1">
    <location>
        <begin position="451"/>
        <end position="478"/>
    </location>
</feature>
<evidence type="ECO:0000256" key="1">
    <source>
        <dbReference type="SAM" id="Phobius"/>
    </source>
</evidence>
<dbReference type="Pfam" id="PF09913">
    <property type="entry name" value="DUF2142"/>
    <property type="match status" value="1"/>
</dbReference>
<feature type="transmembrane region" description="Helical" evidence="1">
    <location>
        <begin position="252"/>
        <end position="270"/>
    </location>
</feature>
<evidence type="ECO:0000313" key="2">
    <source>
        <dbReference type="EMBL" id="ARU50506.1"/>
    </source>
</evidence>
<feature type="transmembrane region" description="Helical" evidence="1">
    <location>
        <begin position="132"/>
        <end position="153"/>
    </location>
</feature>
<evidence type="ECO:0000313" key="3">
    <source>
        <dbReference type="Proteomes" id="UP000196228"/>
    </source>
</evidence>
<feature type="transmembrane region" description="Helical" evidence="1">
    <location>
        <begin position="323"/>
        <end position="343"/>
    </location>
</feature>